<keyword evidence="2" id="KW-0132">Cell division</keyword>
<dbReference type="SMART" id="SM00843">
    <property type="entry name" value="Ftsk_gamma"/>
    <property type="match status" value="1"/>
</dbReference>
<feature type="domain" description="FtsK gamma" evidence="1">
    <location>
        <begin position="6"/>
        <end position="71"/>
    </location>
</feature>
<dbReference type="InterPro" id="IPR018541">
    <property type="entry name" value="Ftsk_gamma"/>
</dbReference>
<organism evidence="2 3">
    <name type="scientific">Proteus mirabilis</name>
    <dbReference type="NCBI Taxonomy" id="584"/>
    <lineage>
        <taxon>Bacteria</taxon>
        <taxon>Pseudomonadati</taxon>
        <taxon>Pseudomonadota</taxon>
        <taxon>Gammaproteobacteria</taxon>
        <taxon>Enterobacterales</taxon>
        <taxon>Morganellaceae</taxon>
        <taxon>Proteus</taxon>
    </lineage>
</organism>
<evidence type="ECO:0000313" key="2">
    <source>
        <dbReference type="EMBL" id="SPY96865.1"/>
    </source>
</evidence>
<dbReference type="InterPro" id="IPR050206">
    <property type="entry name" value="FtsK/SpoIIIE/SftA"/>
</dbReference>
<gene>
    <name evidence="2" type="primary">ftsK_2</name>
    <name evidence="2" type="ORF">NCTC10975_02603</name>
</gene>
<dbReference type="SUPFAM" id="SSF46785">
    <property type="entry name" value="Winged helix' DNA-binding domain"/>
    <property type="match status" value="1"/>
</dbReference>
<dbReference type="PANTHER" id="PTHR22683">
    <property type="entry name" value="SPORULATION PROTEIN RELATED"/>
    <property type="match status" value="1"/>
</dbReference>
<reference evidence="2 3" key="1">
    <citation type="submission" date="2018-06" db="EMBL/GenBank/DDBJ databases">
        <authorList>
            <consortium name="Pathogen Informatics"/>
            <person name="Doyle S."/>
        </authorList>
    </citation>
    <scope>NUCLEOTIDE SEQUENCE [LARGE SCALE GENOMIC DNA]</scope>
    <source>
        <strain evidence="2 3">NCTC10975</strain>
    </source>
</reference>
<dbReference type="AlphaFoldDB" id="A0A2X2C9L4"/>
<evidence type="ECO:0000313" key="3">
    <source>
        <dbReference type="Proteomes" id="UP000251485"/>
    </source>
</evidence>
<dbReference type="EMBL" id="UAUE01000020">
    <property type="protein sequence ID" value="SPY96865.1"/>
    <property type="molecule type" value="Genomic_DNA"/>
</dbReference>
<dbReference type="PANTHER" id="PTHR22683:SF41">
    <property type="entry name" value="DNA TRANSLOCASE FTSK"/>
    <property type="match status" value="1"/>
</dbReference>
<sequence length="158" mass="18368">MNSEEINEPDPLLRDAIEYVIEKQRVSISGVQRQFRIAYSRAANIIKEMEAIGIISECNHNNSRDVLILDNLSADLLIDEYLEVLQNSENKNEPDSINDDFSSVENQMKREAIINKRIVIWLHDTGQDSDDGTRIYILKSYSPFEHLFNAQRRPLFNR</sequence>
<dbReference type="Proteomes" id="UP000251485">
    <property type="component" value="Unassembled WGS sequence"/>
</dbReference>
<dbReference type="GO" id="GO:0051301">
    <property type="term" value="P:cell division"/>
    <property type="evidence" value="ECO:0007669"/>
    <property type="project" value="UniProtKB-KW"/>
</dbReference>
<dbReference type="InterPro" id="IPR036390">
    <property type="entry name" value="WH_DNA-bd_sf"/>
</dbReference>
<evidence type="ECO:0000259" key="1">
    <source>
        <dbReference type="SMART" id="SM00843"/>
    </source>
</evidence>
<name>A0A2X2C9L4_PROMI</name>
<keyword evidence="2" id="KW-0131">Cell cycle</keyword>
<dbReference type="InterPro" id="IPR036388">
    <property type="entry name" value="WH-like_DNA-bd_sf"/>
</dbReference>
<accession>A0A2X2C9L4</accession>
<proteinExistence type="predicted"/>
<dbReference type="Gene3D" id="1.10.10.10">
    <property type="entry name" value="Winged helix-like DNA-binding domain superfamily/Winged helix DNA-binding domain"/>
    <property type="match status" value="1"/>
</dbReference>
<dbReference type="Pfam" id="PF09397">
    <property type="entry name" value="FtsK_gamma"/>
    <property type="match status" value="1"/>
</dbReference>
<protein>
    <submittedName>
        <fullName evidence="2">Cell division protein (DNA translocase)</fullName>
    </submittedName>
</protein>